<dbReference type="Pfam" id="PF08546">
    <property type="entry name" value="ApbA_C"/>
    <property type="match status" value="1"/>
</dbReference>
<feature type="domain" description="Ketopantoate reductase C-terminal" evidence="3">
    <location>
        <begin position="262"/>
        <end position="362"/>
    </location>
</feature>
<dbReference type="PANTHER" id="PTHR21708:SF43">
    <property type="entry name" value="KETOPANTOATE REDUCTASE C-TERMINAL DOMAIN-CONTAINING PROTEIN"/>
    <property type="match status" value="1"/>
</dbReference>
<dbReference type="Gene3D" id="1.10.1040.10">
    <property type="entry name" value="N-(1-d-carboxylethyl)-l-norvaline Dehydrogenase, domain 2"/>
    <property type="match status" value="1"/>
</dbReference>
<dbReference type="EMBL" id="LUEZ02000046">
    <property type="protein sequence ID" value="RDB23726.1"/>
    <property type="molecule type" value="Genomic_DNA"/>
</dbReference>
<dbReference type="GO" id="GO:0005737">
    <property type="term" value="C:cytoplasm"/>
    <property type="evidence" value="ECO:0007669"/>
    <property type="project" value="TreeGrafter"/>
</dbReference>
<evidence type="ECO:0000259" key="2">
    <source>
        <dbReference type="Pfam" id="PF02558"/>
    </source>
</evidence>
<dbReference type="PANTHER" id="PTHR21708">
    <property type="entry name" value="PROBABLE 2-DEHYDROPANTOATE 2-REDUCTASE"/>
    <property type="match status" value="1"/>
</dbReference>
<dbReference type="Pfam" id="PF02558">
    <property type="entry name" value="ApbA"/>
    <property type="match status" value="1"/>
</dbReference>
<keyword evidence="1" id="KW-1133">Transmembrane helix</keyword>
<keyword evidence="5" id="KW-1185">Reference proteome</keyword>
<dbReference type="STRING" id="39966.A0A369JYC7"/>
<organism evidence="4 5">
    <name type="scientific">Hypsizygus marmoreus</name>
    <name type="common">White beech mushroom</name>
    <name type="synonym">Agaricus marmoreus</name>
    <dbReference type="NCBI Taxonomy" id="39966"/>
    <lineage>
        <taxon>Eukaryota</taxon>
        <taxon>Fungi</taxon>
        <taxon>Dikarya</taxon>
        <taxon>Basidiomycota</taxon>
        <taxon>Agaricomycotina</taxon>
        <taxon>Agaricomycetes</taxon>
        <taxon>Agaricomycetidae</taxon>
        <taxon>Agaricales</taxon>
        <taxon>Tricholomatineae</taxon>
        <taxon>Lyophyllaceae</taxon>
        <taxon>Hypsizygus</taxon>
    </lineage>
</organism>
<accession>A0A369JYC7</accession>
<evidence type="ECO:0000313" key="5">
    <source>
        <dbReference type="Proteomes" id="UP000076154"/>
    </source>
</evidence>
<dbReference type="InterPro" id="IPR013752">
    <property type="entry name" value="KPA_reductase"/>
</dbReference>
<evidence type="ECO:0008006" key="6">
    <source>
        <dbReference type="Google" id="ProtNLM"/>
    </source>
</evidence>
<dbReference type="InterPro" id="IPR013328">
    <property type="entry name" value="6PGD_dom2"/>
</dbReference>
<dbReference type="SUPFAM" id="SSF48179">
    <property type="entry name" value="6-phosphogluconate dehydrogenase C-terminal domain-like"/>
    <property type="match status" value="1"/>
</dbReference>
<feature type="transmembrane region" description="Helical" evidence="1">
    <location>
        <begin position="6"/>
        <end position="24"/>
    </location>
</feature>
<dbReference type="InterPro" id="IPR013332">
    <property type="entry name" value="KPR_N"/>
</dbReference>
<dbReference type="AlphaFoldDB" id="A0A369JYC7"/>
<comment type="caution">
    <text evidence="4">The sequence shown here is derived from an EMBL/GenBank/DDBJ whole genome shotgun (WGS) entry which is preliminary data.</text>
</comment>
<feature type="domain" description="Ketopantoate reductase N-terminal" evidence="2">
    <location>
        <begin position="9"/>
        <end position="173"/>
    </location>
</feature>
<dbReference type="InterPro" id="IPR008927">
    <property type="entry name" value="6-PGluconate_DH-like_C_sf"/>
</dbReference>
<dbReference type="OrthoDB" id="3609at2759"/>
<gene>
    <name evidence="4" type="ORF">Hypma_009443</name>
</gene>
<dbReference type="InParanoid" id="A0A369JYC7"/>
<dbReference type="FunCoup" id="A0A369JYC7">
    <property type="interactions" value="251"/>
</dbReference>
<proteinExistence type="predicted"/>
<dbReference type="Gene3D" id="3.40.50.720">
    <property type="entry name" value="NAD(P)-binding Rossmann-like Domain"/>
    <property type="match status" value="1"/>
</dbReference>
<dbReference type="Proteomes" id="UP000076154">
    <property type="component" value="Unassembled WGS sequence"/>
</dbReference>
<keyword evidence="1" id="KW-0812">Transmembrane</keyword>
<evidence type="ECO:0000256" key="1">
    <source>
        <dbReference type="SAM" id="Phobius"/>
    </source>
</evidence>
<sequence length="376" mass="41592">MATPRVHDVLLVGLGAVGAIYALILKRSGLARVTVVARSNYDAVHNHGFHFKSRKYGEITGWRPDRLVRSVAEAADRPYSYVFLTTKAIPERMTTPHLFNPFLSSPYVDTYAQPTYVFLQNGLNVEADLYHALINLGKGKPSIVSTAVWIGSNLLEPNVVEHNHFDKVTLGVYRHNDFTAETNTPAEAALLEDVGSILRAGGSTITIVPEVQRMKFSKNLWNVSFSSLAALTSYRLPAIFRAPPSDPSVSYTPYVSPTTADLITKYTIPNIRSALQELIVLGHAIGYPDTPNGLPSSIVDTVIENTRKLHIVPESTHKPSMLLDVEKGQPIEVEVIIGEAVRMARARGIEMPRVEMLYALLLVVQNQILRKLEESK</sequence>
<dbReference type="InterPro" id="IPR051402">
    <property type="entry name" value="KPR-Related"/>
</dbReference>
<keyword evidence="1" id="KW-0472">Membrane</keyword>
<evidence type="ECO:0000259" key="3">
    <source>
        <dbReference type="Pfam" id="PF08546"/>
    </source>
</evidence>
<evidence type="ECO:0000313" key="4">
    <source>
        <dbReference type="EMBL" id="RDB23726.1"/>
    </source>
</evidence>
<protein>
    <recommendedName>
        <fullName evidence="6">2-dehydropantoate 2-reductase</fullName>
    </recommendedName>
</protein>
<name>A0A369JYC7_HYPMA</name>
<reference evidence="4" key="1">
    <citation type="submission" date="2018-04" db="EMBL/GenBank/DDBJ databases">
        <title>Whole genome sequencing of Hypsizygus marmoreus.</title>
        <authorList>
            <person name="Choi I.-G."/>
            <person name="Min B."/>
            <person name="Kim J.-G."/>
            <person name="Kim S."/>
            <person name="Oh Y.-L."/>
            <person name="Kong W.-S."/>
            <person name="Park H."/>
            <person name="Jeong J."/>
            <person name="Song E.-S."/>
        </authorList>
    </citation>
    <scope>NUCLEOTIDE SEQUENCE [LARGE SCALE GENOMIC DNA]</scope>
    <source>
        <strain evidence="4">51987-8</strain>
    </source>
</reference>